<dbReference type="EMBL" id="AP014800">
    <property type="protein sequence ID" value="BAQ68945.1"/>
    <property type="molecule type" value="Genomic_DNA"/>
</dbReference>
<keyword evidence="1" id="KW-0732">Signal</keyword>
<protein>
    <recommendedName>
        <fullName evidence="4">DUF4148 domain-containing protein</fullName>
    </recommendedName>
</protein>
<dbReference type="PATRIC" id="fig|35806.4.peg.1847"/>
<dbReference type="KEGG" id="rsu:NHU_01790"/>
<proteinExistence type="predicted"/>
<dbReference type="Proteomes" id="UP000064912">
    <property type="component" value="Chromosome"/>
</dbReference>
<sequence length="124" mass="12651">MKTLALTAAAFVALSAPVFAQTQLEQDLGVQPGTYSASQLIELKAAAEKDGPLSRVWFSPASSTTMSSSGYANARVAKVVASLAAESDNGYVAAHGHRDNGPAAQTITNPRVAAIAAYNAANGD</sequence>
<gene>
    <name evidence="2" type="ORF">NHU_01790</name>
</gene>
<accession>A0A0D6B241</accession>
<feature type="signal peptide" evidence="1">
    <location>
        <begin position="1"/>
        <end position="20"/>
    </location>
</feature>
<evidence type="ECO:0008006" key="4">
    <source>
        <dbReference type="Google" id="ProtNLM"/>
    </source>
</evidence>
<reference evidence="2 3" key="1">
    <citation type="submission" date="2015-02" db="EMBL/GenBank/DDBJ databases">
        <title>Genome sequene of Rhodovulum sulfidophilum DSM 2351.</title>
        <authorList>
            <person name="Nagao N."/>
        </authorList>
    </citation>
    <scope>NUCLEOTIDE SEQUENCE [LARGE SCALE GENOMIC DNA]</scope>
    <source>
        <strain evidence="2 3">DSM 2351</strain>
    </source>
</reference>
<dbReference type="AlphaFoldDB" id="A0A0D6B241"/>
<organism evidence="2 3">
    <name type="scientific">Rhodovulum sulfidophilum</name>
    <name type="common">Rhodobacter sulfidophilus</name>
    <dbReference type="NCBI Taxonomy" id="35806"/>
    <lineage>
        <taxon>Bacteria</taxon>
        <taxon>Pseudomonadati</taxon>
        <taxon>Pseudomonadota</taxon>
        <taxon>Alphaproteobacteria</taxon>
        <taxon>Rhodobacterales</taxon>
        <taxon>Paracoccaceae</taxon>
        <taxon>Rhodovulum</taxon>
    </lineage>
</organism>
<evidence type="ECO:0000256" key="1">
    <source>
        <dbReference type="SAM" id="SignalP"/>
    </source>
</evidence>
<feature type="chain" id="PRO_5002300966" description="DUF4148 domain-containing protein" evidence="1">
    <location>
        <begin position="21"/>
        <end position="124"/>
    </location>
</feature>
<evidence type="ECO:0000313" key="3">
    <source>
        <dbReference type="Proteomes" id="UP000064912"/>
    </source>
</evidence>
<name>A0A0D6B241_RHOSU</name>
<evidence type="ECO:0000313" key="2">
    <source>
        <dbReference type="EMBL" id="BAQ68945.1"/>
    </source>
</evidence>